<name>A0A4S4LIJ9_9AGAM</name>
<evidence type="ECO:0008006" key="4">
    <source>
        <dbReference type="Google" id="ProtNLM"/>
    </source>
</evidence>
<dbReference type="AlphaFoldDB" id="A0A4S4LIJ9"/>
<keyword evidence="1" id="KW-1133">Transmembrane helix</keyword>
<dbReference type="PANTHER" id="PTHR31687">
    <property type="match status" value="1"/>
</dbReference>
<keyword evidence="1" id="KW-0812">Transmembrane</keyword>
<dbReference type="InterPro" id="IPR012469">
    <property type="entry name" value="DUF1688"/>
</dbReference>
<protein>
    <recommendedName>
        <fullName evidence="4">DUF1688 domain-containing protein</fullName>
    </recommendedName>
</protein>
<gene>
    <name evidence="2" type="ORF">EW145_g1819</name>
</gene>
<keyword evidence="3" id="KW-1185">Reference proteome</keyword>
<dbReference type="Proteomes" id="UP000308199">
    <property type="component" value="Unassembled WGS sequence"/>
</dbReference>
<feature type="transmembrane region" description="Helical" evidence="1">
    <location>
        <begin position="379"/>
        <end position="405"/>
    </location>
</feature>
<dbReference type="Pfam" id="PF07958">
    <property type="entry name" value="DUF1688"/>
    <property type="match status" value="2"/>
</dbReference>
<comment type="caution">
    <text evidence="2">The sequence shown here is derived from an EMBL/GenBank/DDBJ whole genome shotgun (WGS) entry which is preliminary data.</text>
</comment>
<organism evidence="2 3">
    <name type="scientific">Phellinidium pouzarii</name>
    <dbReference type="NCBI Taxonomy" id="167371"/>
    <lineage>
        <taxon>Eukaryota</taxon>
        <taxon>Fungi</taxon>
        <taxon>Dikarya</taxon>
        <taxon>Basidiomycota</taxon>
        <taxon>Agaricomycotina</taxon>
        <taxon>Agaricomycetes</taxon>
        <taxon>Hymenochaetales</taxon>
        <taxon>Hymenochaetaceae</taxon>
        <taxon>Phellinidium</taxon>
    </lineage>
</organism>
<proteinExistence type="predicted"/>
<evidence type="ECO:0000313" key="3">
    <source>
        <dbReference type="Proteomes" id="UP000308199"/>
    </source>
</evidence>
<dbReference type="EMBL" id="SGPK01000055">
    <property type="protein sequence ID" value="THH09690.1"/>
    <property type="molecule type" value="Genomic_DNA"/>
</dbReference>
<sequence>MSPDNVSQKIAYLRTLPAIRERCSKIHALAQQGKLEYFEYHPEKEADAIEFCTKIIQRDFGTNTDSIPPHGRWRHLDAGRPRVELLIAKWKASSAPPDDKEICKRLLDLFLVSVLLDAGAGNVWRYKEPETDQVFSRSEGLGVASFHMFENGFFSGDKANPNRVDGADGLSRITPENTGVAMQVTGANPMNGLEGRATLLSKLANALRANPAYFGDDARPGNVVDYLESQSTVSSAGVRSVHVSVLWYVLIHGLQEIWPASRTTLSGTALGDVWPSTALEATDEGDNFVPFHKLTGWTTYSLLEALQKVLNWEITGLGDLTGLPEYRNGGLLVDIGVLSLRASSIPPSFYPDPASSIPRLPPSHPAIVEWRAMTVIELYVLYSLFLLVLQLANIMQFFCVLYLGIGRDRIADGIRTKLGLTPEQLSLAQVLESATWKGGREIAAQKRPQTKGPPIEIESDGTVF</sequence>
<reference evidence="2 3" key="1">
    <citation type="submission" date="2019-02" db="EMBL/GenBank/DDBJ databases">
        <title>Genome sequencing of the rare red list fungi Phellinidium pouzarii.</title>
        <authorList>
            <person name="Buettner E."/>
            <person name="Kellner H."/>
        </authorList>
    </citation>
    <scope>NUCLEOTIDE SEQUENCE [LARGE SCALE GENOMIC DNA]</scope>
    <source>
        <strain evidence="2 3">DSM 108285</strain>
    </source>
</reference>
<keyword evidence="1" id="KW-0472">Membrane</keyword>
<dbReference type="PANTHER" id="PTHR31687:SF3">
    <property type="entry name" value="PROTEIN URG3"/>
    <property type="match status" value="1"/>
</dbReference>
<evidence type="ECO:0000313" key="2">
    <source>
        <dbReference type="EMBL" id="THH09690.1"/>
    </source>
</evidence>
<dbReference type="OrthoDB" id="2153176at2759"/>
<evidence type="ECO:0000256" key="1">
    <source>
        <dbReference type="SAM" id="Phobius"/>
    </source>
</evidence>
<accession>A0A4S4LIJ9</accession>